<dbReference type="Proteomes" id="UP000009168">
    <property type="component" value="Unassembled WGS sequence"/>
</dbReference>
<dbReference type="GeneID" id="7836801"/>
<feature type="region of interest" description="Disordered" evidence="2">
    <location>
        <begin position="100"/>
        <end position="156"/>
    </location>
</feature>
<dbReference type="RefSeq" id="XP_001014609.2">
    <property type="nucleotide sequence ID" value="XM_001014609.2"/>
</dbReference>
<dbReference type="eggNOG" id="ENOG502S8CZ">
    <property type="taxonomic scope" value="Eukaryota"/>
</dbReference>
<name>Q23DS7_TETTS</name>
<keyword evidence="5" id="KW-1185">Reference proteome</keyword>
<reference evidence="5" key="1">
    <citation type="journal article" date="2006" name="PLoS Biol.">
        <title>Macronuclear genome sequence of the ciliate Tetrahymena thermophila, a model eukaryote.</title>
        <authorList>
            <person name="Eisen J.A."/>
            <person name="Coyne R.S."/>
            <person name="Wu M."/>
            <person name="Wu D."/>
            <person name="Thiagarajan M."/>
            <person name="Wortman J.R."/>
            <person name="Badger J.H."/>
            <person name="Ren Q."/>
            <person name="Amedeo P."/>
            <person name="Jones K.M."/>
            <person name="Tallon L.J."/>
            <person name="Delcher A.L."/>
            <person name="Salzberg S.L."/>
            <person name="Silva J.C."/>
            <person name="Haas B.J."/>
            <person name="Majoros W.H."/>
            <person name="Farzad M."/>
            <person name="Carlton J.M."/>
            <person name="Smith R.K. Jr."/>
            <person name="Garg J."/>
            <person name="Pearlman R.E."/>
            <person name="Karrer K.M."/>
            <person name="Sun L."/>
            <person name="Manning G."/>
            <person name="Elde N.C."/>
            <person name="Turkewitz A.P."/>
            <person name="Asai D.J."/>
            <person name="Wilkes D.E."/>
            <person name="Wang Y."/>
            <person name="Cai H."/>
            <person name="Collins K."/>
            <person name="Stewart B.A."/>
            <person name="Lee S.R."/>
            <person name="Wilamowska K."/>
            <person name="Weinberg Z."/>
            <person name="Ruzzo W.L."/>
            <person name="Wloga D."/>
            <person name="Gaertig J."/>
            <person name="Frankel J."/>
            <person name="Tsao C.-C."/>
            <person name="Gorovsky M.A."/>
            <person name="Keeling P.J."/>
            <person name="Waller R.F."/>
            <person name="Patron N.J."/>
            <person name="Cherry J.M."/>
            <person name="Stover N.A."/>
            <person name="Krieger C.J."/>
            <person name="del Toro C."/>
            <person name="Ryder H.F."/>
            <person name="Williamson S.C."/>
            <person name="Barbeau R.A."/>
            <person name="Hamilton E.P."/>
            <person name="Orias E."/>
        </authorList>
    </citation>
    <scope>NUCLEOTIDE SEQUENCE [LARGE SCALE GENOMIC DNA]</scope>
    <source>
        <strain evidence="5">SB210</strain>
    </source>
</reference>
<dbReference type="InterPro" id="IPR029071">
    <property type="entry name" value="Ubiquitin-like_domsf"/>
</dbReference>
<dbReference type="Gene3D" id="2.40.240.130">
    <property type="match status" value="1"/>
</dbReference>
<dbReference type="GO" id="GO:0016055">
    <property type="term" value="P:Wnt signaling pathway"/>
    <property type="evidence" value="ECO:0007669"/>
    <property type="project" value="UniProtKB-KW"/>
</dbReference>
<dbReference type="HOGENOM" id="CLU_1726010_0_0_1"/>
<organism evidence="4 5">
    <name type="scientific">Tetrahymena thermophila (strain SB210)</name>
    <dbReference type="NCBI Taxonomy" id="312017"/>
    <lineage>
        <taxon>Eukaryota</taxon>
        <taxon>Sar</taxon>
        <taxon>Alveolata</taxon>
        <taxon>Ciliophora</taxon>
        <taxon>Intramacronucleata</taxon>
        <taxon>Oligohymenophorea</taxon>
        <taxon>Hymenostomatida</taxon>
        <taxon>Tetrahymenina</taxon>
        <taxon>Tetrahymenidae</taxon>
        <taxon>Tetrahymena</taxon>
    </lineage>
</organism>
<dbReference type="EMBL" id="GG662712">
    <property type="protein sequence ID" value="EAR94336.2"/>
    <property type="molecule type" value="Genomic_DNA"/>
</dbReference>
<evidence type="ECO:0000256" key="1">
    <source>
        <dbReference type="ARBA" id="ARBA00022687"/>
    </source>
</evidence>
<keyword evidence="1" id="KW-0879">Wnt signaling pathway</keyword>
<evidence type="ECO:0000259" key="3">
    <source>
        <dbReference type="Pfam" id="PF00778"/>
    </source>
</evidence>
<proteinExistence type="predicted"/>
<dbReference type="PANTHER" id="PTHR42509:SF1">
    <property type="entry name" value="DIX DOMAIN-CONTAINING PROTEIN"/>
    <property type="match status" value="1"/>
</dbReference>
<dbReference type="PANTHER" id="PTHR42509">
    <property type="entry name" value="DIX DOMAIN-CONTAINING PROTEIN"/>
    <property type="match status" value="1"/>
</dbReference>
<dbReference type="AlphaFoldDB" id="Q23DS7"/>
<feature type="compositionally biased region" description="Low complexity" evidence="2">
    <location>
        <begin position="100"/>
        <end position="125"/>
    </location>
</feature>
<sequence length="156" mass="18532">MSKVISNVFYHIPQDKDDPDIPNVFCVPKSQEEIRLADIKSYFPLNGQYIFRFKYRYNNQVVWMDIPENSKKLPIYEGRIFLKATRVQWGEEQKKVEPEQVQVPVQSLPPQQAPQQQQKQQPQQEYIDFFGEEEETQKQQNQQSTGQYQGTNLLDF</sequence>
<dbReference type="InParanoid" id="Q23DS7"/>
<gene>
    <name evidence="4" type="ORF">TTHERM_00046140</name>
</gene>
<evidence type="ECO:0000313" key="5">
    <source>
        <dbReference type="Proteomes" id="UP000009168"/>
    </source>
</evidence>
<dbReference type="OrthoDB" id="10007451at2759"/>
<protein>
    <submittedName>
        <fullName evidence="4">DIX domain protein</fullName>
    </submittedName>
</protein>
<feature type="domain" description="DIX" evidence="3">
    <location>
        <begin position="7"/>
        <end position="83"/>
    </location>
</feature>
<evidence type="ECO:0000313" key="4">
    <source>
        <dbReference type="EMBL" id="EAR94336.2"/>
    </source>
</evidence>
<dbReference type="SUPFAM" id="SSF54236">
    <property type="entry name" value="Ubiquitin-like"/>
    <property type="match status" value="1"/>
</dbReference>
<dbReference type="KEGG" id="tet:TTHERM_00046140"/>
<dbReference type="Pfam" id="PF00778">
    <property type="entry name" value="DIX"/>
    <property type="match status" value="1"/>
</dbReference>
<evidence type="ECO:0000256" key="2">
    <source>
        <dbReference type="SAM" id="MobiDB-lite"/>
    </source>
</evidence>
<dbReference type="InterPro" id="IPR001158">
    <property type="entry name" value="DIX"/>
</dbReference>
<dbReference type="InterPro" id="IPR038207">
    <property type="entry name" value="DIX_dom_sf"/>
</dbReference>
<accession>Q23DS7</accession>
<feature type="compositionally biased region" description="Low complexity" evidence="2">
    <location>
        <begin position="138"/>
        <end position="156"/>
    </location>
</feature>